<dbReference type="InterPro" id="IPR002686">
    <property type="entry name" value="Transposase_17"/>
</dbReference>
<feature type="domain" description="Transposase IS200-like" evidence="1">
    <location>
        <begin position="3"/>
        <end position="110"/>
    </location>
</feature>
<dbReference type="GO" id="GO:0003677">
    <property type="term" value="F:DNA binding"/>
    <property type="evidence" value="ECO:0007669"/>
    <property type="project" value="InterPro"/>
</dbReference>
<sequence>MNRANGGTRIFECPADYRAFVNLIAAAGDRVPMRISAWCLMPNHFHLVLWPLEDGDLSRWMQWLLTAHVRRYHNARGPDSRGRVWQGRFKAFPVQQDAHLLTVLRYVERNPLRASLTPWAEDWPWSSLGSPDALTLTTPLIRPSGWVGLVNSAQTVAEVEALDRSVTRGTPLGTADWVAATVRDLGLESSIRFRGRPRKEVP</sequence>
<dbReference type="PANTHER" id="PTHR34322">
    <property type="entry name" value="TRANSPOSASE, Y1_TNP DOMAIN-CONTAINING"/>
    <property type="match status" value="1"/>
</dbReference>
<dbReference type="InterPro" id="IPR036515">
    <property type="entry name" value="Transposase_17_sf"/>
</dbReference>
<accession>W9GTM4</accession>
<dbReference type="Proteomes" id="UP000019486">
    <property type="component" value="Unassembled WGS sequence"/>
</dbReference>
<dbReference type="SUPFAM" id="SSF143422">
    <property type="entry name" value="Transposase IS200-like"/>
    <property type="match status" value="1"/>
</dbReference>
<dbReference type="PANTHER" id="PTHR34322:SF2">
    <property type="entry name" value="TRANSPOSASE IS200-LIKE DOMAIN-CONTAINING PROTEIN"/>
    <property type="match status" value="1"/>
</dbReference>
<organism evidence="2 3">
    <name type="scientific">Skermanella stibiiresistens SB22</name>
    <dbReference type="NCBI Taxonomy" id="1385369"/>
    <lineage>
        <taxon>Bacteria</taxon>
        <taxon>Pseudomonadati</taxon>
        <taxon>Pseudomonadota</taxon>
        <taxon>Alphaproteobacteria</taxon>
        <taxon>Rhodospirillales</taxon>
        <taxon>Azospirillaceae</taxon>
        <taxon>Skermanella</taxon>
    </lineage>
</organism>
<evidence type="ECO:0000259" key="1">
    <source>
        <dbReference type="SMART" id="SM01321"/>
    </source>
</evidence>
<dbReference type="EMBL" id="AVFL01000029">
    <property type="protein sequence ID" value="EWY37235.1"/>
    <property type="molecule type" value="Genomic_DNA"/>
</dbReference>
<keyword evidence="3" id="KW-1185">Reference proteome</keyword>
<evidence type="ECO:0000313" key="2">
    <source>
        <dbReference type="EMBL" id="EWY37235.1"/>
    </source>
</evidence>
<dbReference type="GO" id="GO:0006313">
    <property type="term" value="P:DNA transposition"/>
    <property type="evidence" value="ECO:0007669"/>
    <property type="project" value="InterPro"/>
</dbReference>
<dbReference type="GO" id="GO:0004803">
    <property type="term" value="F:transposase activity"/>
    <property type="evidence" value="ECO:0007669"/>
    <property type="project" value="InterPro"/>
</dbReference>
<dbReference type="STRING" id="1385369.N825_21130"/>
<evidence type="ECO:0000313" key="3">
    <source>
        <dbReference type="Proteomes" id="UP000019486"/>
    </source>
</evidence>
<dbReference type="SMART" id="SM01321">
    <property type="entry name" value="Y1_Tnp"/>
    <property type="match status" value="1"/>
</dbReference>
<reference evidence="2 3" key="1">
    <citation type="submission" date="2013-08" db="EMBL/GenBank/DDBJ databases">
        <title>The genome sequence of Skermanella stibiiresistens.</title>
        <authorList>
            <person name="Zhu W."/>
            <person name="Wang G."/>
        </authorList>
    </citation>
    <scope>NUCLEOTIDE SEQUENCE [LARGE SCALE GENOMIC DNA]</scope>
    <source>
        <strain evidence="2 3">SB22</strain>
    </source>
</reference>
<name>W9GTM4_9PROT</name>
<dbReference type="Pfam" id="PF01797">
    <property type="entry name" value="Y1_Tnp"/>
    <property type="match status" value="1"/>
</dbReference>
<dbReference type="Gene3D" id="3.30.70.1290">
    <property type="entry name" value="Transposase IS200-like"/>
    <property type="match status" value="1"/>
</dbReference>
<protein>
    <recommendedName>
        <fullName evidence="1">Transposase IS200-like domain-containing protein</fullName>
    </recommendedName>
</protein>
<proteinExistence type="predicted"/>
<gene>
    <name evidence="2" type="ORF">N825_21130</name>
</gene>
<dbReference type="AlphaFoldDB" id="W9GTM4"/>
<comment type="caution">
    <text evidence="2">The sequence shown here is derived from an EMBL/GenBank/DDBJ whole genome shotgun (WGS) entry which is preliminary data.</text>
</comment>